<evidence type="ECO:0000313" key="1">
    <source>
        <dbReference type="EMBL" id="AGM11795.1"/>
    </source>
</evidence>
<dbReference type="GeneID" id="16193679"/>
<gene>
    <name evidence="1" type="primary">21</name>
    <name evidence="1" type="ORF">HCTV2_21</name>
</gene>
<protein>
    <submittedName>
        <fullName evidence="1">Uncharacterized protein</fullName>
    </submittedName>
</protein>
<dbReference type="SUPFAM" id="SSF48695">
    <property type="entry name" value="Multiheme cytochromes"/>
    <property type="match status" value="1"/>
</dbReference>
<dbReference type="InterPro" id="IPR036280">
    <property type="entry name" value="Multihaem_cyt_sf"/>
</dbReference>
<dbReference type="KEGG" id="vg:16193679"/>
<name>R4TA30_9CAUD</name>
<reference evidence="1 2" key="1">
    <citation type="submission" date="2012-12" db="EMBL/GenBank/DDBJ databases">
        <authorList>
            <person name="Sencilo A."/>
            <person name="Jacobs-Sera D."/>
            <person name="Russell D.A."/>
            <person name="Ko C."/>
            <person name="Bowman C.A."/>
            <person name="Atanasova N."/>
            <person name="Osterlund E."/>
            <person name="Oksanen H.M."/>
            <person name="Bamford D.H."/>
            <person name="Hatfull G.F."/>
            <person name="Roine E."/>
            <person name="Hendrix R.W."/>
        </authorList>
    </citation>
    <scope>NUCLEOTIDE SEQUENCE [LARGE SCALE GENOMIC DNA]</scope>
</reference>
<dbReference type="EMBL" id="KC292028">
    <property type="protein sequence ID" value="AGM11795.1"/>
    <property type="molecule type" value="Genomic_DNA"/>
</dbReference>
<sequence>MELDWANDIDTACTSCGEDAVDWVQVRDGTRRYACESCLEELLRFDTYDSLADVPETPQAVECQGCHTLTLVEDTGAAGVRCAECDPLATEDMMAEMRQAIEDEQGG</sequence>
<dbReference type="Proteomes" id="UP000204143">
    <property type="component" value="Segment"/>
</dbReference>
<organism evidence="1 2">
    <name type="scientific">Haloarcula californiae tailed virus 2</name>
    <dbReference type="NCBI Taxonomy" id="1273747"/>
    <lineage>
        <taxon>Viruses</taxon>
        <taxon>Duplodnaviria</taxon>
        <taxon>Heunggongvirae</taxon>
        <taxon>Uroviricota</taxon>
        <taxon>Caudoviricetes</taxon>
        <taxon>Saparoviridae</taxon>
        <taxon>Samsavirus</taxon>
        <taxon>Samsavirus crystalli</taxon>
        <taxon>Samsavirus HCTV2</taxon>
    </lineage>
</organism>
<dbReference type="RefSeq" id="YP_008058383.1">
    <property type="nucleotide sequence ID" value="NC_021319.1"/>
</dbReference>
<accession>R4TA30</accession>
<proteinExistence type="predicted"/>
<keyword evidence="2" id="KW-1185">Reference proteome</keyword>
<evidence type="ECO:0000313" key="2">
    <source>
        <dbReference type="Proteomes" id="UP000204143"/>
    </source>
</evidence>